<dbReference type="NCBIfam" id="TIGR03709">
    <property type="entry name" value="PPK2_rel_1"/>
    <property type="match status" value="1"/>
</dbReference>
<evidence type="ECO:0000313" key="5">
    <source>
        <dbReference type="EMBL" id="GAA1521710.1"/>
    </source>
</evidence>
<feature type="region of interest" description="Disordered" evidence="3">
    <location>
        <begin position="1"/>
        <end position="42"/>
    </location>
</feature>
<name>A0ABP4LGG3_9MICO</name>
<accession>A0ABP4LGG3</accession>
<dbReference type="Pfam" id="PF03976">
    <property type="entry name" value="PPK2"/>
    <property type="match status" value="1"/>
</dbReference>
<keyword evidence="2" id="KW-0418">Kinase</keyword>
<feature type="domain" description="Polyphosphate kinase-2-related" evidence="4">
    <location>
        <begin position="38"/>
        <end position="264"/>
    </location>
</feature>
<dbReference type="Proteomes" id="UP001500177">
    <property type="component" value="Unassembled WGS sequence"/>
</dbReference>
<dbReference type="Gene3D" id="3.40.50.300">
    <property type="entry name" value="P-loop containing nucleotide triphosphate hydrolases"/>
    <property type="match status" value="1"/>
</dbReference>
<evidence type="ECO:0000259" key="4">
    <source>
        <dbReference type="Pfam" id="PF03976"/>
    </source>
</evidence>
<keyword evidence="1" id="KW-0808">Transferase</keyword>
<organism evidence="5 6">
    <name type="scientific">Brevibacterium permense</name>
    <dbReference type="NCBI Taxonomy" id="234834"/>
    <lineage>
        <taxon>Bacteria</taxon>
        <taxon>Bacillati</taxon>
        <taxon>Actinomycetota</taxon>
        <taxon>Actinomycetes</taxon>
        <taxon>Micrococcales</taxon>
        <taxon>Brevibacteriaceae</taxon>
        <taxon>Brevibacterium</taxon>
    </lineage>
</organism>
<dbReference type="PANTHER" id="PTHR34383">
    <property type="entry name" value="POLYPHOSPHATE:AMP PHOSPHOTRANSFERASE-RELATED"/>
    <property type="match status" value="1"/>
</dbReference>
<keyword evidence="6" id="KW-1185">Reference proteome</keyword>
<protein>
    <recommendedName>
        <fullName evidence="4">Polyphosphate kinase-2-related domain-containing protein</fullName>
    </recommendedName>
</protein>
<gene>
    <name evidence="5" type="ORF">GCM10009690_26180</name>
</gene>
<dbReference type="PIRSF" id="PIRSF028756">
    <property type="entry name" value="PPK2_prd"/>
    <property type="match status" value="1"/>
</dbReference>
<sequence length="286" mass="32153">MSEPRSNWTTDPAPLLRAGEGFRLGEVDPESTPAYDGDKKSGKKDLEALAAELGDLQERLFAAHHDEDSGPAVLLVLQGMDTAGKGGIVRHVVGAVDPQGVALAAFKKPTEEELAHDFLWRIRPRVPGPGMIGVFDRSHYEDVLIGRVRELADAAEIERRYTAINDFEAELVAAGVRIVKVMLHISPDEQKERLAERLDRPDKYWKYNPGDVDERLLWPDYMDAYQVVFDRTSTEAAPWFVVPANRKWYARLAVQRLLLDALVDIDPQWPAADFDVEIEKKRLADS</sequence>
<evidence type="ECO:0000313" key="6">
    <source>
        <dbReference type="Proteomes" id="UP001500177"/>
    </source>
</evidence>
<evidence type="ECO:0000256" key="1">
    <source>
        <dbReference type="ARBA" id="ARBA00022679"/>
    </source>
</evidence>
<proteinExistence type="predicted"/>
<dbReference type="InterPro" id="IPR027417">
    <property type="entry name" value="P-loop_NTPase"/>
</dbReference>
<dbReference type="InterPro" id="IPR022300">
    <property type="entry name" value="PPK2-rel_1"/>
</dbReference>
<feature type="compositionally biased region" description="Polar residues" evidence="3">
    <location>
        <begin position="1"/>
        <end position="10"/>
    </location>
</feature>
<comment type="caution">
    <text evidence="5">The sequence shown here is derived from an EMBL/GenBank/DDBJ whole genome shotgun (WGS) entry which is preliminary data.</text>
</comment>
<dbReference type="InterPro" id="IPR022488">
    <property type="entry name" value="PPK2-related"/>
</dbReference>
<evidence type="ECO:0000256" key="3">
    <source>
        <dbReference type="SAM" id="MobiDB-lite"/>
    </source>
</evidence>
<dbReference type="InterPro" id="IPR016898">
    <property type="entry name" value="Polyphosphate_phosphotransfera"/>
</dbReference>
<reference evidence="6" key="1">
    <citation type="journal article" date="2019" name="Int. J. Syst. Evol. Microbiol.">
        <title>The Global Catalogue of Microorganisms (GCM) 10K type strain sequencing project: providing services to taxonomists for standard genome sequencing and annotation.</title>
        <authorList>
            <consortium name="The Broad Institute Genomics Platform"/>
            <consortium name="The Broad Institute Genome Sequencing Center for Infectious Disease"/>
            <person name="Wu L."/>
            <person name="Ma J."/>
        </authorList>
    </citation>
    <scope>NUCLEOTIDE SEQUENCE [LARGE SCALE GENOMIC DNA]</scope>
    <source>
        <strain evidence="6">JCM 13318</strain>
    </source>
</reference>
<dbReference type="SUPFAM" id="SSF52540">
    <property type="entry name" value="P-loop containing nucleoside triphosphate hydrolases"/>
    <property type="match status" value="1"/>
</dbReference>
<dbReference type="EMBL" id="BAAALX010000014">
    <property type="protein sequence ID" value="GAA1521710.1"/>
    <property type="molecule type" value="Genomic_DNA"/>
</dbReference>
<dbReference type="PANTHER" id="PTHR34383:SF3">
    <property type="entry name" value="POLYPHOSPHATE:AMP PHOSPHOTRANSFERASE"/>
    <property type="match status" value="1"/>
</dbReference>
<dbReference type="RefSeq" id="WP_173157246.1">
    <property type="nucleotide sequence ID" value="NZ_BAAALX010000014.1"/>
</dbReference>
<evidence type="ECO:0000256" key="2">
    <source>
        <dbReference type="ARBA" id="ARBA00022777"/>
    </source>
</evidence>